<dbReference type="AlphaFoldDB" id="U4KUY6"/>
<keyword evidence="3" id="KW-1185">Reference proteome</keyword>
<sequence length="293" mass="33596">MDRGYLVVALSSNTGSDYSISSGEDYDRNYQTISKLHAFTTQLVNKKRAGESLIDDQIIKDVEEKLLHELVVTADEAVEARLREKLLHRARTSMSRKQQKREADIDEKAQELLDAITADDEDDDGETAIERMLHNFNVRQPTRNASQPTEIDWRGECVSNILRDAQQKLREKLRDQKEDLITKFEAETQEKIDNINAERAHADAEKEAVIRDLTEQLDAKSQALKISCTKIEQEMGFRKTLEDALEVLHHTEQQRRKELVTVKAEFERQATQLRDVLEVHSRCPSVGNQVSIG</sequence>
<evidence type="ECO:0000256" key="1">
    <source>
        <dbReference type="SAM" id="Coils"/>
    </source>
</evidence>
<feature type="coiled-coil region" evidence="1">
    <location>
        <begin position="159"/>
        <end position="205"/>
    </location>
</feature>
<name>U4KUY6_PYROM</name>
<reference evidence="2 3" key="1">
    <citation type="journal article" date="2013" name="PLoS Genet.">
        <title>The genome and development-dependent transcriptomes of Pyronema confluens: a window into fungal evolution.</title>
        <authorList>
            <person name="Traeger S."/>
            <person name="Altegoer F."/>
            <person name="Freitag M."/>
            <person name="Gabaldon T."/>
            <person name="Kempken F."/>
            <person name="Kumar A."/>
            <person name="Marcet-Houben M."/>
            <person name="Poggeler S."/>
            <person name="Stajich J.E."/>
            <person name="Nowrousian M."/>
        </authorList>
    </citation>
    <scope>NUCLEOTIDE SEQUENCE [LARGE SCALE GENOMIC DNA]</scope>
    <source>
        <strain evidence="3">CBS 100304</strain>
        <tissue evidence="2">Vegetative mycelium</tissue>
    </source>
</reference>
<dbReference type="EMBL" id="HF935211">
    <property type="protein sequence ID" value="CCX04641.1"/>
    <property type="molecule type" value="Genomic_DNA"/>
</dbReference>
<gene>
    <name evidence="2" type="ORF">PCON_03072</name>
</gene>
<accession>U4KUY6</accession>
<organism evidence="2 3">
    <name type="scientific">Pyronema omphalodes (strain CBS 100304)</name>
    <name type="common">Pyronema confluens</name>
    <dbReference type="NCBI Taxonomy" id="1076935"/>
    <lineage>
        <taxon>Eukaryota</taxon>
        <taxon>Fungi</taxon>
        <taxon>Dikarya</taxon>
        <taxon>Ascomycota</taxon>
        <taxon>Pezizomycotina</taxon>
        <taxon>Pezizomycetes</taxon>
        <taxon>Pezizales</taxon>
        <taxon>Pyronemataceae</taxon>
        <taxon>Pyronema</taxon>
    </lineage>
</organism>
<protein>
    <submittedName>
        <fullName evidence="2">Uncharacterized protein</fullName>
    </submittedName>
</protein>
<keyword evidence="1" id="KW-0175">Coiled coil</keyword>
<dbReference type="OrthoDB" id="5440994at2759"/>
<evidence type="ECO:0000313" key="3">
    <source>
        <dbReference type="Proteomes" id="UP000018144"/>
    </source>
</evidence>
<dbReference type="Proteomes" id="UP000018144">
    <property type="component" value="Unassembled WGS sequence"/>
</dbReference>
<proteinExistence type="predicted"/>
<evidence type="ECO:0000313" key="2">
    <source>
        <dbReference type="EMBL" id="CCX04641.1"/>
    </source>
</evidence>